<evidence type="ECO:0000313" key="2">
    <source>
        <dbReference type="Proteomes" id="UP000019197"/>
    </source>
</evidence>
<proteinExistence type="predicted"/>
<name>W1JCA1_9GAMM</name>
<evidence type="ECO:0000313" key="1">
    <source>
        <dbReference type="EMBL" id="CDL87711.1"/>
    </source>
</evidence>
<dbReference type="Proteomes" id="UP000019197">
    <property type="component" value="Unassembled WGS sequence"/>
</dbReference>
<dbReference type="RefSeq" id="WP_038269788.1">
    <property type="nucleotide sequence ID" value="NZ_CAWLVK010000494.1"/>
</dbReference>
<protein>
    <submittedName>
        <fullName evidence="1">Uncharacterized protein</fullName>
    </submittedName>
</protein>
<sequence length="64" mass="6961">MKDNIATAGNSLNGETLSGIAIPELSTHHPWPVAVSVILYVLAEHYRLYSLFPLEQAIIPMLSG</sequence>
<organism evidence="1 2">
    <name type="scientific">Xenorhabdus cabanillasii JM26</name>
    <dbReference type="NCBI Taxonomy" id="1427517"/>
    <lineage>
        <taxon>Bacteria</taxon>
        <taxon>Pseudomonadati</taxon>
        <taxon>Pseudomonadota</taxon>
        <taxon>Gammaproteobacteria</taxon>
        <taxon>Enterobacterales</taxon>
        <taxon>Morganellaceae</taxon>
        <taxon>Xenorhabdus</taxon>
    </lineage>
</organism>
<dbReference type="AlphaFoldDB" id="W1JCA1"/>
<reference evidence="1 2" key="1">
    <citation type="submission" date="2013-11" db="EMBL/GenBank/DDBJ databases">
        <title>Draft genome sequence and annotation of the entomopathogenic bacterium, Xenorhabdus cabanillasi strain JM26.</title>
        <authorList>
            <person name="Gualtieri M."/>
            <person name="Ogier J.C."/>
            <person name="Pages S."/>
            <person name="Givaudan A."/>
            <person name="Gaudriault S."/>
        </authorList>
    </citation>
    <scope>NUCLEOTIDE SEQUENCE [LARGE SCALE GENOMIC DNA]</scope>
    <source>
        <strain evidence="1 2">JM26</strain>
    </source>
</reference>
<dbReference type="EMBL" id="CBXE010000494">
    <property type="protein sequence ID" value="CDL87711.1"/>
    <property type="molecule type" value="Genomic_DNA"/>
</dbReference>
<comment type="caution">
    <text evidence="1">The sequence shown here is derived from an EMBL/GenBank/DDBJ whole genome shotgun (WGS) entry which is preliminary data.</text>
</comment>
<accession>W1JCA1</accession>
<gene>
    <name evidence="1" type="ORF">XCR1_970027</name>
</gene>